<proteinExistence type="predicted"/>
<dbReference type="EMBL" id="JOKJ01000015">
    <property type="protein sequence ID" value="KEQ06671.1"/>
    <property type="molecule type" value="Genomic_DNA"/>
</dbReference>
<gene>
    <name evidence="1" type="ORF">GV68_06395</name>
</gene>
<dbReference type="Proteomes" id="UP000052167">
    <property type="component" value="Unassembled WGS sequence"/>
</dbReference>
<name>A0A922NZB2_9HYPH</name>
<dbReference type="RefSeq" id="WP_029619380.1">
    <property type="nucleotide sequence ID" value="NZ_JOKI01000018.1"/>
</dbReference>
<dbReference type="AlphaFoldDB" id="A0A922NZB2"/>
<reference evidence="1 2" key="1">
    <citation type="submission" date="2014-06" db="EMBL/GenBank/DDBJ databases">
        <title>Rhizobium pelagicum/R2-400B4.</title>
        <authorList>
            <person name="Kimes N.E."/>
            <person name="Lopez-Perez M."/>
        </authorList>
    </citation>
    <scope>NUCLEOTIDE SEQUENCE [LARGE SCALE GENOMIC DNA]</scope>
    <source>
        <strain evidence="1 2">R2-400B4</strain>
    </source>
</reference>
<comment type="caution">
    <text evidence="1">The sequence shown here is derived from an EMBL/GenBank/DDBJ whole genome shotgun (WGS) entry which is preliminary data.</text>
</comment>
<organism evidence="1 2">
    <name type="scientific">Pseudorhizobium pelagicum</name>
    <dbReference type="NCBI Taxonomy" id="1509405"/>
    <lineage>
        <taxon>Bacteria</taxon>
        <taxon>Pseudomonadati</taxon>
        <taxon>Pseudomonadota</taxon>
        <taxon>Alphaproteobacteria</taxon>
        <taxon>Hyphomicrobiales</taxon>
        <taxon>Rhizobiaceae</taxon>
        <taxon>Rhizobium/Agrobacterium group</taxon>
        <taxon>Pseudorhizobium</taxon>
    </lineage>
</organism>
<sequence>MPVFLISFDLDRIGSNYTSLRKKLVGLNALQAQGSVWFARHDGSADDLRNHLQECLDHNDRLFVGMINDDWSAVNMGAPGRWLREQVVAPGD</sequence>
<protein>
    <submittedName>
        <fullName evidence="1">Uncharacterized protein</fullName>
    </submittedName>
</protein>
<accession>A0A922NZB2</accession>
<dbReference type="OrthoDB" id="2656750at2"/>
<keyword evidence="2" id="KW-1185">Reference proteome</keyword>
<evidence type="ECO:0000313" key="1">
    <source>
        <dbReference type="EMBL" id="KEQ06671.1"/>
    </source>
</evidence>
<evidence type="ECO:0000313" key="2">
    <source>
        <dbReference type="Proteomes" id="UP000052167"/>
    </source>
</evidence>